<accession>A0A1J7JW39</accession>
<evidence type="ECO:0000313" key="3">
    <source>
        <dbReference type="EMBL" id="OIW33620.1"/>
    </source>
</evidence>
<evidence type="ECO:0000256" key="1">
    <source>
        <dbReference type="ARBA" id="ARBA00005986"/>
    </source>
</evidence>
<dbReference type="InParanoid" id="A0A1J7JW39"/>
<dbReference type="OrthoDB" id="3454835at2759"/>
<dbReference type="Gene3D" id="3.30.70.100">
    <property type="match status" value="1"/>
</dbReference>
<name>A0A1J7JW39_9PEZI</name>
<reference evidence="3 4" key="1">
    <citation type="submission" date="2016-10" db="EMBL/GenBank/DDBJ databases">
        <title>Draft genome sequence of Coniochaeta ligniaria NRRL30616, a lignocellulolytic fungus for bioabatement of inhibitors in plant biomass hydrolysates.</title>
        <authorList>
            <consortium name="DOE Joint Genome Institute"/>
            <person name="Jimenez D.J."/>
            <person name="Hector R.E."/>
            <person name="Riley R."/>
            <person name="Sun H."/>
            <person name="Grigoriev I.V."/>
            <person name="Van Elsas J.D."/>
            <person name="Nichols N.N."/>
        </authorList>
    </citation>
    <scope>NUCLEOTIDE SEQUENCE [LARGE SCALE GENOMIC DNA]</scope>
    <source>
        <strain evidence="3 4">NRRL 30616</strain>
    </source>
</reference>
<gene>
    <name evidence="3" type="ORF">CONLIGDRAFT_185667</name>
</gene>
<keyword evidence="4" id="KW-1185">Reference proteome</keyword>
<sequence>MATSVSNKRPDKVVCSVSFLRRHPDMTPEQFYHHWEHVHAPLVKPWAERFGLVSFTQVHMTAALKGGQPIGPEAPGTSVLVDYDGCAVIEAPSFEVFSEAFKDEYYVTVIEPDERRFIDKKVGILRARGDSKKII</sequence>
<dbReference type="STRING" id="1408157.A0A1J7JW39"/>
<protein>
    <recommendedName>
        <fullName evidence="2">EthD domain-containing protein</fullName>
    </recommendedName>
</protein>
<proteinExistence type="inferred from homology"/>
<dbReference type="AlphaFoldDB" id="A0A1J7JW39"/>
<dbReference type="Pfam" id="PF07110">
    <property type="entry name" value="EthD"/>
    <property type="match status" value="1"/>
</dbReference>
<dbReference type="EMBL" id="KV875094">
    <property type="protein sequence ID" value="OIW33620.1"/>
    <property type="molecule type" value="Genomic_DNA"/>
</dbReference>
<comment type="similarity">
    <text evidence="1">Belongs to the tpcK family.</text>
</comment>
<dbReference type="Proteomes" id="UP000182658">
    <property type="component" value="Unassembled WGS sequence"/>
</dbReference>
<dbReference type="GO" id="GO:0016491">
    <property type="term" value="F:oxidoreductase activity"/>
    <property type="evidence" value="ECO:0007669"/>
    <property type="project" value="InterPro"/>
</dbReference>
<dbReference type="InterPro" id="IPR011008">
    <property type="entry name" value="Dimeric_a/b-barrel"/>
</dbReference>
<evidence type="ECO:0000313" key="4">
    <source>
        <dbReference type="Proteomes" id="UP000182658"/>
    </source>
</evidence>
<organism evidence="3 4">
    <name type="scientific">Coniochaeta ligniaria NRRL 30616</name>
    <dbReference type="NCBI Taxonomy" id="1408157"/>
    <lineage>
        <taxon>Eukaryota</taxon>
        <taxon>Fungi</taxon>
        <taxon>Dikarya</taxon>
        <taxon>Ascomycota</taxon>
        <taxon>Pezizomycotina</taxon>
        <taxon>Sordariomycetes</taxon>
        <taxon>Sordariomycetidae</taxon>
        <taxon>Coniochaetales</taxon>
        <taxon>Coniochaetaceae</taxon>
        <taxon>Coniochaeta</taxon>
    </lineage>
</organism>
<dbReference type="SUPFAM" id="SSF54909">
    <property type="entry name" value="Dimeric alpha+beta barrel"/>
    <property type="match status" value="1"/>
</dbReference>
<dbReference type="InterPro" id="IPR009799">
    <property type="entry name" value="EthD_dom"/>
</dbReference>
<feature type="domain" description="EthD" evidence="2">
    <location>
        <begin position="23"/>
        <end position="120"/>
    </location>
</feature>
<evidence type="ECO:0000259" key="2">
    <source>
        <dbReference type="Pfam" id="PF07110"/>
    </source>
</evidence>